<reference evidence="8" key="1">
    <citation type="journal article" date="2014" name="Int. J. Syst. Evol. Microbiol.">
        <title>Complete genome sequence of Corynebacterium casei LMG S-19264T (=DSM 44701T), isolated from a smear-ripened cheese.</title>
        <authorList>
            <consortium name="US DOE Joint Genome Institute (JGI-PGF)"/>
            <person name="Walter F."/>
            <person name="Albersmeier A."/>
            <person name="Kalinowski J."/>
            <person name="Ruckert C."/>
        </authorList>
    </citation>
    <scope>NUCLEOTIDE SEQUENCE</scope>
    <source>
        <strain evidence="8">KCTC 12988</strain>
    </source>
</reference>
<reference evidence="8" key="2">
    <citation type="submission" date="2020-09" db="EMBL/GenBank/DDBJ databases">
        <authorList>
            <person name="Sun Q."/>
            <person name="Kim S."/>
        </authorList>
    </citation>
    <scope>NUCLEOTIDE SEQUENCE</scope>
    <source>
        <strain evidence="8">KCTC 12988</strain>
    </source>
</reference>
<dbReference type="RefSeq" id="WP_189569297.1">
    <property type="nucleotide sequence ID" value="NZ_BMXI01000005.1"/>
</dbReference>
<evidence type="ECO:0000256" key="1">
    <source>
        <dbReference type="ARBA" id="ARBA00007401"/>
    </source>
</evidence>
<dbReference type="Pfam" id="PF00703">
    <property type="entry name" value="Glyco_hydro_2"/>
    <property type="match status" value="1"/>
</dbReference>
<dbReference type="InterPro" id="IPR006102">
    <property type="entry name" value="Ig-like_GH2"/>
</dbReference>
<evidence type="ECO:0000313" key="9">
    <source>
        <dbReference type="Proteomes" id="UP000644507"/>
    </source>
</evidence>
<dbReference type="Pfam" id="PF02836">
    <property type="entry name" value="Glyco_hydro_2_C"/>
    <property type="match status" value="1"/>
</dbReference>
<keyword evidence="2 8" id="KW-0378">Hydrolase</keyword>
<keyword evidence="3" id="KW-0326">Glycosidase</keyword>
<evidence type="ECO:0000259" key="6">
    <source>
        <dbReference type="Pfam" id="PF02836"/>
    </source>
</evidence>
<dbReference type="SUPFAM" id="SSF51445">
    <property type="entry name" value="(Trans)glycosidases"/>
    <property type="match status" value="1"/>
</dbReference>
<dbReference type="Proteomes" id="UP000644507">
    <property type="component" value="Unassembled WGS sequence"/>
</dbReference>
<protein>
    <submittedName>
        <fullName evidence="8">Hydrolase</fullName>
    </submittedName>
</protein>
<dbReference type="Gene3D" id="2.60.120.260">
    <property type="entry name" value="Galactose-binding domain-like"/>
    <property type="match status" value="2"/>
</dbReference>
<dbReference type="InterPro" id="IPR006104">
    <property type="entry name" value="Glyco_hydro_2_N"/>
</dbReference>
<dbReference type="PANTHER" id="PTHR42732:SF2">
    <property type="entry name" value="BETA-MANNOSIDASE"/>
    <property type="match status" value="1"/>
</dbReference>
<dbReference type="PANTHER" id="PTHR42732">
    <property type="entry name" value="BETA-GALACTOSIDASE"/>
    <property type="match status" value="1"/>
</dbReference>
<keyword evidence="9" id="KW-1185">Reference proteome</keyword>
<feature type="region of interest" description="Disordered" evidence="4">
    <location>
        <begin position="408"/>
        <end position="434"/>
    </location>
</feature>
<name>A0A918TKK7_9BACT</name>
<dbReference type="Gene3D" id="2.60.40.10">
    <property type="entry name" value="Immunoglobulins"/>
    <property type="match status" value="1"/>
</dbReference>
<evidence type="ECO:0000313" key="8">
    <source>
        <dbReference type="EMBL" id="GHC50352.1"/>
    </source>
</evidence>
<accession>A0A918TKK7</accession>
<dbReference type="InterPro" id="IPR036156">
    <property type="entry name" value="Beta-gal/glucu_dom_sf"/>
</dbReference>
<gene>
    <name evidence="8" type="ORF">GCM10007100_15560</name>
</gene>
<dbReference type="EMBL" id="BMXI01000005">
    <property type="protein sequence ID" value="GHC50352.1"/>
    <property type="molecule type" value="Genomic_DNA"/>
</dbReference>
<evidence type="ECO:0000256" key="4">
    <source>
        <dbReference type="SAM" id="MobiDB-lite"/>
    </source>
</evidence>
<dbReference type="GO" id="GO:0005975">
    <property type="term" value="P:carbohydrate metabolic process"/>
    <property type="evidence" value="ECO:0007669"/>
    <property type="project" value="InterPro"/>
</dbReference>
<dbReference type="InterPro" id="IPR008979">
    <property type="entry name" value="Galactose-bd-like_sf"/>
</dbReference>
<dbReference type="SUPFAM" id="SSF49303">
    <property type="entry name" value="beta-Galactosidase/glucuronidase domain"/>
    <property type="match status" value="1"/>
</dbReference>
<comment type="caution">
    <text evidence="8">The sequence shown here is derived from an EMBL/GenBank/DDBJ whole genome shotgun (WGS) entry which is preliminary data.</text>
</comment>
<feature type="domain" description="Glycosyl hydrolases family 2 sugar binding" evidence="7">
    <location>
        <begin position="122"/>
        <end position="221"/>
    </location>
</feature>
<feature type="compositionally biased region" description="Polar residues" evidence="4">
    <location>
        <begin position="409"/>
        <end position="421"/>
    </location>
</feature>
<proteinExistence type="inferred from homology"/>
<evidence type="ECO:0000256" key="2">
    <source>
        <dbReference type="ARBA" id="ARBA00022801"/>
    </source>
</evidence>
<dbReference type="GO" id="GO:0004553">
    <property type="term" value="F:hydrolase activity, hydrolyzing O-glycosyl compounds"/>
    <property type="evidence" value="ECO:0007669"/>
    <property type="project" value="InterPro"/>
</dbReference>
<evidence type="ECO:0000256" key="3">
    <source>
        <dbReference type="ARBA" id="ARBA00023295"/>
    </source>
</evidence>
<dbReference type="AlphaFoldDB" id="A0A918TKK7"/>
<dbReference type="InterPro" id="IPR013783">
    <property type="entry name" value="Ig-like_fold"/>
</dbReference>
<dbReference type="InterPro" id="IPR006103">
    <property type="entry name" value="Glyco_hydro_2_cat"/>
</dbReference>
<dbReference type="InterPro" id="IPR051913">
    <property type="entry name" value="GH2_Domain-Containing"/>
</dbReference>
<feature type="domain" description="Glycoside hydrolase family 2 immunoglobulin-like beta-sandwich" evidence="5">
    <location>
        <begin position="239"/>
        <end position="318"/>
    </location>
</feature>
<sequence length="777" mass="87916">MNHANSLAAPQSAVRWGRNLFSLLAALGISSASVLADWKPVDETLLTEWGRDLQPEEVWQEYPRPQMKREGWSNLNGLWSYAITGRDVSQPQQWDGEILVPFAPEAKLSGVGRLLEPEQALWYRRSFESKGKERTILHFEAVDYQATVWVNGVEVGSHTGGHTPFSFDISMALKKGENDILVRVFDATEGFQLHGKQKLAPGGIWYTRVSGIWQTVWLEEVPLRYIRDLDYTCDIFAGTLTVSAKLTGPEHPNEKIRVTALFDGEEVRSETGVDQVTLTLPDARLWSPEEPNLYQLKVELLGEGGQLLDEVASYAALRQFGKKRDSAGNLRFTLNEKPIFHWGPLDQGWWPDGLLTPPSDAAMRSDIDYLKAAGFNMIRKHIKVEPRRYYAYCDQVGMLMWQDHVSQGYGPQTEPQGSNPRWSRLAPNPEEGNWPSDAHEQFVTEYKRMVDHLRDHPCIAVWVPFNEAWGQHQTLEVGEMAVAYDSTRAINIASGGNFWEIGDIADEHAYPDPAFPLGDSSFNDFVKVVGEFGGHGWPVEGHLWKKDSRNWGYGGLPKDLDEWKKRYEDSISKLIYLRKRGVSAGVYTQTSDVEVEINGLLTYDRLPKVDSAWLKEQSDRLLSTPDIVKVEVLTPTSQEEAQSWHYRTDAPSEGWELADFDDSDWKVGEGGFGTRETPMTHVRTKWDDTEIWLRRKFELASEPKGKVLLRLFHDEDAEIYLNGILVGKVAGYATGYLDIPLLDESALKVGENVLAVHCRQTYGGQYIDVGLVDEIAQ</sequence>
<feature type="domain" description="Glycoside hydrolase family 2 catalytic" evidence="6">
    <location>
        <begin position="362"/>
        <end position="501"/>
    </location>
</feature>
<evidence type="ECO:0000259" key="7">
    <source>
        <dbReference type="Pfam" id="PF02837"/>
    </source>
</evidence>
<dbReference type="InterPro" id="IPR017853">
    <property type="entry name" value="GH"/>
</dbReference>
<dbReference type="Pfam" id="PF02837">
    <property type="entry name" value="Glyco_hydro_2_N"/>
    <property type="match status" value="1"/>
</dbReference>
<evidence type="ECO:0000259" key="5">
    <source>
        <dbReference type="Pfam" id="PF00703"/>
    </source>
</evidence>
<dbReference type="Gene3D" id="3.20.20.80">
    <property type="entry name" value="Glycosidases"/>
    <property type="match status" value="1"/>
</dbReference>
<dbReference type="SUPFAM" id="SSF49785">
    <property type="entry name" value="Galactose-binding domain-like"/>
    <property type="match status" value="2"/>
</dbReference>
<comment type="similarity">
    <text evidence="1">Belongs to the glycosyl hydrolase 2 family.</text>
</comment>
<organism evidence="8 9">
    <name type="scientific">Roseibacillus persicicus</name>
    <dbReference type="NCBI Taxonomy" id="454148"/>
    <lineage>
        <taxon>Bacteria</taxon>
        <taxon>Pseudomonadati</taxon>
        <taxon>Verrucomicrobiota</taxon>
        <taxon>Verrucomicrobiia</taxon>
        <taxon>Verrucomicrobiales</taxon>
        <taxon>Verrucomicrobiaceae</taxon>
        <taxon>Roseibacillus</taxon>
    </lineage>
</organism>